<dbReference type="EMBL" id="CP016241">
    <property type="protein sequence ID" value="ANQ06200.1"/>
    <property type="molecule type" value="Genomic_DNA"/>
</dbReference>
<name>A0A1B1DTU7_9APIC</name>
<dbReference type="RefSeq" id="XP_019912895.1">
    <property type="nucleotide sequence ID" value="XM_020057396.1"/>
</dbReference>
<protein>
    <recommendedName>
        <fullName evidence="2">RNase NYN domain-containing protein</fullName>
    </recommendedName>
</protein>
<feature type="region of interest" description="Disordered" evidence="1">
    <location>
        <begin position="522"/>
        <end position="549"/>
    </location>
</feature>
<feature type="compositionally biased region" description="Basic and acidic residues" evidence="1">
    <location>
        <begin position="9"/>
        <end position="21"/>
    </location>
</feature>
<dbReference type="GeneID" id="30907308"/>
<feature type="compositionally biased region" description="Basic residues" evidence="1">
    <location>
        <begin position="376"/>
        <end position="387"/>
    </location>
</feature>
<dbReference type="Pfam" id="PF11977">
    <property type="entry name" value="RNase_Zc3h12a"/>
    <property type="match status" value="1"/>
</dbReference>
<organism evidence="3 4">
    <name type="scientific">Plasmodium coatneyi</name>
    <dbReference type="NCBI Taxonomy" id="208452"/>
    <lineage>
        <taxon>Eukaryota</taxon>
        <taxon>Sar</taxon>
        <taxon>Alveolata</taxon>
        <taxon>Apicomplexa</taxon>
        <taxon>Aconoidasida</taxon>
        <taxon>Haemosporida</taxon>
        <taxon>Plasmodiidae</taxon>
        <taxon>Plasmodium</taxon>
    </lineage>
</organism>
<feature type="region of interest" description="Disordered" evidence="1">
    <location>
        <begin position="355"/>
        <end position="399"/>
    </location>
</feature>
<keyword evidence="4" id="KW-1185">Reference proteome</keyword>
<proteinExistence type="predicted"/>
<dbReference type="InterPro" id="IPR021869">
    <property type="entry name" value="RNase_Zc3h12_NYN"/>
</dbReference>
<dbReference type="Gene3D" id="3.40.50.11980">
    <property type="match status" value="1"/>
</dbReference>
<feature type="compositionally biased region" description="Basic and acidic residues" evidence="1">
    <location>
        <begin position="536"/>
        <end position="548"/>
    </location>
</feature>
<evidence type="ECO:0000259" key="2">
    <source>
        <dbReference type="Pfam" id="PF11977"/>
    </source>
</evidence>
<dbReference type="KEGG" id="pcot:PCOAH_00005850"/>
<dbReference type="OrthoDB" id="392925at2759"/>
<evidence type="ECO:0000313" key="4">
    <source>
        <dbReference type="Proteomes" id="UP000092716"/>
    </source>
</evidence>
<dbReference type="Proteomes" id="UP000092716">
    <property type="component" value="Chromosome 3"/>
</dbReference>
<dbReference type="AlphaFoldDB" id="A0A1B1DTU7"/>
<feature type="compositionally biased region" description="Basic and acidic residues" evidence="1">
    <location>
        <begin position="388"/>
        <end position="399"/>
    </location>
</feature>
<accession>A0A1B1DTU7</accession>
<evidence type="ECO:0000313" key="3">
    <source>
        <dbReference type="EMBL" id="ANQ06200.1"/>
    </source>
</evidence>
<sequence length="820" mass="92573">MNSALANSEQKKAKKYEAEAKSPAKGELQICEWELQISEGWRQVSQGKLKINEGLQQISEGKRKISEGRRKIIEGKQSLRVQDNVAGVLDKVVAGQDQLAGGQNDRRDRSPKFRAGIKADCEADGKTEGEIWNNKKRDDISGNILSATNVDRSPFRAEGEGKGLIFPSDIKLIYGSITTTDREKTPNVQKKVTALFSKNLYDVVVLYYEMHFYNNIDSFQVDVNVYEIYNDLICLIDELYSMYITDSEKKKKSSYMYEDMEERYLSGELCGGWTERTQEELLQEYYILKGDRNTLFINFKLMKMVYLSAVFDLEFFGDVCQESVFLSEGGPISEDAGVAAIDAVDAAATSATNTCNQLVGSPGRAVEAPRHDNRGDRKKSNKKKGISKRADRRSDRREIPSPVLKLDMVRYQDRNSMTGGAMPEVEEEEEVFPLGEVPPFEETFPVGETYIREDQKLCYRILCDEQPYKALLIKDELNLSSSDDGENYHGGVSASMGVVQNTGTPLSVHSGVVNLGSLVNRASGGSAAESPPTSSENDKDSITQERHSRVYTKSKRNKGILSYASPHEKSVSIPKDILNITSLLSTPILSMSNIKSLNQVNFSYGYSQTKKDLYNYCYAYLVSIHNGYDVIPMEGYKFRPIIIDGANVSAKVIQKHVSNVLDADMSIIYDCFLLHEAYVFFKRKKVDDIIIVLNPVTKKGEEYFLGNKKVCNYSYLENLIKQNAILICNEKYYHSYKGDVVKRRTYDDVLILELASHRNGCVISNDNYTDIEADTACEEIKHVISHYVVKHHYDKHNGFGLDMTKKPLKFVLNSLFQKIN</sequence>
<evidence type="ECO:0000256" key="1">
    <source>
        <dbReference type="SAM" id="MobiDB-lite"/>
    </source>
</evidence>
<feature type="domain" description="RNase NYN" evidence="2">
    <location>
        <begin position="639"/>
        <end position="795"/>
    </location>
</feature>
<feature type="region of interest" description="Disordered" evidence="1">
    <location>
        <begin position="1"/>
        <end position="21"/>
    </location>
</feature>
<dbReference type="VEuPathDB" id="PlasmoDB:PCOAH_00005850"/>
<gene>
    <name evidence="3" type="ORF">PCOAH_00005850</name>
</gene>
<reference evidence="4" key="1">
    <citation type="submission" date="2016-06" db="EMBL/GenBank/DDBJ databases">
        <title>First high quality genome sequence of Plasmodium coatneyi using continuous long reads from single molecule, real-time sequencing.</title>
        <authorList>
            <person name="Chien J.-T."/>
            <person name="Pakala S.B."/>
            <person name="Geraldo J.A."/>
            <person name="Lapp S.A."/>
            <person name="Barnwell J.W."/>
            <person name="Kissinger J.C."/>
            <person name="Galinski M.R."/>
            <person name="Humphrey J.C."/>
        </authorList>
    </citation>
    <scope>NUCLEOTIDE SEQUENCE [LARGE SCALE GENOMIC DNA]</scope>
    <source>
        <strain evidence="4">Hackeri</strain>
    </source>
</reference>